<evidence type="ECO:0000259" key="12">
    <source>
        <dbReference type="PROSITE" id="PS50975"/>
    </source>
</evidence>
<proteinExistence type="inferred from homology"/>
<evidence type="ECO:0000256" key="6">
    <source>
        <dbReference type="ARBA" id="ARBA00022755"/>
    </source>
</evidence>
<dbReference type="GO" id="GO:0004637">
    <property type="term" value="F:phosphoribosylamine-glycine ligase activity"/>
    <property type="evidence" value="ECO:0007669"/>
    <property type="project" value="UniProtKB-EC"/>
</dbReference>
<dbReference type="GO" id="GO:0006189">
    <property type="term" value="P:'de novo' IMP biosynthetic process"/>
    <property type="evidence" value="ECO:0007669"/>
    <property type="project" value="UniProtKB-UniPathway"/>
</dbReference>
<dbReference type="Pfam" id="PF02844">
    <property type="entry name" value="GARS_N"/>
    <property type="match status" value="1"/>
</dbReference>
<evidence type="ECO:0000256" key="7">
    <source>
        <dbReference type="ARBA" id="ARBA00022840"/>
    </source>
</evidence>
<dbReference type="InterPro" id="IPR013815">
    <property type="entry name" value="ATP_grasp_subdomain_1"/>
</dbReference>
<keyword evidence="4" id="KW-0479">Metal-binding</keyword>
<comment type="pathway">
    <text evidence="1">Purine metabolism; IMP biosynthesis via de novo pathway; N(1)-(5-phospho-D-ribosyl)glycinamide from 5-phospho-alpha-D-ribose 1-diphosphate: step 2/2.</text>
</comment>
<dbReference type="SUPFAM" id="SSF51246">
    <property type="entry name" value="Rudiment single hybrid motif"/>
    <property type="match status" value="1"/>
</dbReference>
<evidence type="ECO:0000256" key="11">
    <source>
        <dbReference type="ARBA" id="ARBA00042864"/>
    </source>
</evidence>
<dbReference type="Pfam" id="PF02843">
    <property type="entry name" value="GARS_C"/>
    <property type="match status" value="1"/>
</dbReference>
<dbReference type="InterPro" id="IPR000115">
    <property type="entry name" value="PRibGlycinamide_synth"/>
</dbReference>
<dbReference type="InterPro" id="IPR011761">
    <property type="entry name" value="ATP-grasp"/>
</dbReference>
<dbReference type="GO" id="GO:0046872">
    <property type="term" value="F:metal ion binding"/>
    <property type="evidence" value="ECO:0007669"/>
    <property type="project" value="UniProtKB-KW"/>
</dbReference>
<evidence type="ECO:0000256" key="5">
    <source>
        <dbReference type="ARBA" id="ARBA00022741"/>
    </source>
</evidence>
<dbReference type="PROSITE" id="PS50975">
    <property type="entry name" value="ATP_GRASP"/>
    <property type="match status" value="1"/>
</dbReference>
<evidence type="ECO:0000256" key="8">
    <source>
        <dbReference type="ARBA" id="ARBA00023211"/>
    </source>
</evidence>
<evidence type="ECO:0000256" key="3">
    <source>
        <dbReference type="ARBA" id="ARBA00022598"/>
    </source>
</evidence>
<gene>
    <name evidence="13" type="ORF">MNBD_DELTA01-1335</name>
</gene>
<dbReference type="InterPro" id="IPR037123">
    <property type="entry name" value="PRibGlycinamide_synth_C_sf"/>
</dbReference>
<evidence type="ECO:0000256" key="2">
    <source>
        <dbReference type="ARBA" id="ARBA00013255"/>
    </source>
</evidence>
<dbReference type="InterPro" id="IPR020562">
    <property type="entry name" value="PRibGlycinamide_synth_N"/>
</dbReference>
<keyword evidence="3 13" id="KW-0436">Ligase</keyword>
<evidence type="ECO:0000256" key="1">
    <source>
        <dbReference type="ARBA" id="ARBA00005174"/>
    </source>
</evidence>
<evidence type="ECO:0000313" key="13">
    <source>
        <dbReference type="EMBL" id="VAV84298.1"/>
    </source>
</evidence>
<dbReference type="PROSITE" id="PS00184">
    <property type="entry name" value="GARS"/>
    <property type="match status" value="1"/>
</dbReference>
<sequence length="431" mass="45804">MKILVVGGGGREHALAWKLCQSPSVTEIFIAPGNAGTANIGQNINIDADDIEGLMYFALDNEVDLTVVGPEVPLTLGITDLFEENGLKIFGPSKLAARLEGSKLFSKELMTRTGVPTAAYEKFTDAAAAKEYIKTLGPKSVIKADGLAAGKGAIVCQSTEEALAAIDKVMVERAFGKAGDTVVIEEFLDGEEASFIAITDGKTILPLATSQDHKAIFDGDSGPNTGGMGAYSPAPIITPEMETEIMKTIMAPIIETMAKDGTPFKGILYAGLMITAEGIKVLEYNCRLGDPETQPILMRLENDLAELLLAAAEERLSEITLDWSKKTALCVVMTAEGYPGSYRKGDVIEGLSDAADITDAVVFHAGTAEKDGAVVTSGGRILGVTGLGKDIEEAIKTAYTAVEQIRWDGAYYRRDIGAKALKKQETETPEK</sequence>
<organism evidence="13">
    <name type="scientific">hydrothermal vent metagenome</name>
    <dbReference type="NCBI Taxonomy" id="652676"/>
    <lineage>
        <taxon>unclassified sequences</taxon>
        <taxon>metagenomes</taxon>
        <taxon>ecological metagenomes</taxon>
    </lineage>
</organism>
<dbReference type="SUPFAM" id="SSF52440">
    <property type="entry name" value="PreATP-grasp domain"/>
    <property type="match status" value="1"/>
</dbReference>
<name>A0A3B0R8U5_9ZZZZ</name>
<comment type="similarity">
    <text evidence="9">Belongs to the GARS family.</text>
</comment>
<dbReference type="EC" id="6.3.4.13" evidence="2"/>
<dbReference type="InterPro" id="IPR020561">
    <property type="entry name" value="PRibGlycinamid_synth_ATP-grasp"/>
</dbReference>
<dbReference type="Gene3D" id="3.30.470.20">
    <property type="entry name" value="ATP-grasp fold, B domain"/>
    <property type="match status" value="1"/>
</dbReference>
<reference evidence="13" key="1">
    <citation type="submission" date="2018-06" db="EMBL/GenBank/DDBJ databases">
        <authorList>
            <person name="Zhirakovskaya E."/>
        </authorList>
    </citation>
    <scope>NUCLEOTIDE SEQUENCE</scope>
</reference>
<dbReference type="FunFam" id="3.30.470.20:FF:000018">
    <property type="entry name" value="Trifunctional purine biosynthetic protein adenosine-3"/>
    <property type="match status" value="1"/>
</dbReference>
<dbReference type="NCBIfam" id="TIGR00877">
    <property type="entry name" value="purD"/>
    <property type="match status" value="1"/>
</dbReference>
<dbReference type="Gene3D" id="3.90.600.10">
    <property type="entry name" value="Phosphoribosylglycinamide synthetase, C-terminal domain"/>
    <property type="match status" value="1"/>
</dbReference>
<dbReference type="InterPro" id="IPR011054">
    <property type="entry name" value="Rudment_hybrid_motif"/>
</dbReference>
<dbReference type="FunFam" id="3.30.1490.20:FF:000006">
    <property type="entry name" value="phosphoribosylamine--glycine ligase, chloroplastic-like"/>
    <property type="match status" value="1"/>
</dbReference>
<dbReference type="GO" id="GO:0005524">
    <property type="term" value="F:ATP binding"/>
    <property type="evidence" value="ECO:0007669"/>
    <property type="project" value="UniProtKB-KW"/>
</dbReference>
<dbReference type="PANTHER" id="PTHR43472">
    <property type="entry name" value="PHOSPHORIBOSYLAMINE--GLYCINE LIGASE"/>
    <property type="match status" value="1"/>
</dbReference>
<dbReference type="FunFam" id="3.40.50.20:FF:000006">
    <property type="entry name" value="Phosphoribosylamine--glycine ligase, chloroplastic"/>
    <property type="match status" value="1"/>
</dbReference>
<dbReference type="FunFam" id="3.90.600.10:FF:000001">
    <property type="entry name" value="Trifunctional purine biosynthetic protein adenosine-3"/>
    <property type="match status" value="1"/>
</dbReference>
<dbReference type="Gene3D" id="3.30.1490.20">
    <property type="entry name" value="ATP-grasp fold, A domain"/>
    <property type="match status" value="1"/>
</dbReference>
<dbReference type="Gene3D" id="3.40.50.20">
    <property type="match status" value="1"/>
</dbReference>
<evidence type="ECO:0000256" key="10">
    <source>
        <dbReference type="ARBA" id="ARBA00042242"/>
    </source>
</evidence>
<dbReference type="UniPathway" id="UPA00074">
    <property type="reaction ID" value="UER00125"/>
</dbReference>
<dbReference type="HAMAP" id="MF_00138">
    <property type="entry name" value="GARS"/>
    <property type="match status" value="1"/>
</dbReference>
<dbReference type="InterPro" id="IPR020559">
    <property type="entry name" value="PRibGlycinamide_synth_CS"/>
</dbReference>
<dbReference type="PANTHER" id="PTHR43472:SF1">
    <property type="entry name" value="PHOSPHORIBOSYLAMINE--GLYCINE LIGASE, CHLOROPLASTIC"/>
    <property type="match status" value="1"/>
</dbReference>
<dbReference type="SMART" id="SM01209">
    <property type="entry name" value="GARS_A"/>
    <property type="match status" value="1"/>
</dbReference>
<dbReference type="SUPFAM" id="SSF56059">
    <property type="entry name" value="Glutathione synthetase ATP-binding domain-like"/>
    <property type="match status" value="1"/>
</dbReference>
<dbReference type="EMBL" id="UOEA01000064">
    <property type="protein sequence ID" value="VAV84298.1"/>
    <property type="molecule type" value="Genomic_DNA"/>
</dbReference>
<dbReference type="InterPro" id="IPR020560">
    <property type="entry name" value="PRibGlycinamide_synth_C-dom"/>
</dbReference>
<protein>
    <recommendedName>
        <fullName evidence="2">phosphoribosylamine--glycine ligase</fullName>
        <ecNumber evidence="2">6.3.4.13</ecNumber>
    </recommendedName>
    <alternativeName>
        <fullName evidence="10">Glycinamide ribonucleotide synthetase</fullName>
    </alternativeName>
    <alternativeName>
        <fullName evidence="11">Phosphoribosylglycinamide synthetase</fullName>
    </alternativeName>
</protein>
<dbReference type="Pfam" id="PF01071">
    <property type="entry name" value="GARS_A"/>
    <property type="match status" value="1"/>
</dbReference>
<dbReference type="GO" id="GO:0009113">
    <property type="term" value="P:purine nucleobase biosynthetic process"/>
    <property type="evidence" value="ECO:0007669"/>
    <property type="project" value="InterPro"/>
</dbReference>
<evidence type="ECO:0000256" key="4">
    <source>
        <dbReference type="ARBA" id="ARBA00022723"/>
    </source>
</evidence>
<evidence type="ECO:0000256" key="9">
    <source>
        <dbReference type="ARBA" id="ARBA00038345"/>
    </source>
</evidence>
<keyword evidence="6" id="KW-0658">Purine biosynthesis</keyword>
<keyword evidence="5" id="KW-0547">Nucleotide-binding</keyword>
<accession>A0A3B0R8U5</accession>
<keyword evidence="7" id="KW-0067">ATP-binding</keyword>
<dbReference type="InterPro" id="IPR016185">
    <property type="entry name" value="PreATP-grasp_dom_sf"/>
</dbReference>
<dbReference type="AlphaFoldDB" id="A0A3B0R8U5"/>
<feature type="domain" description="ATP-grasp" evidence="12">
    <location>
        <begin position="107"/>
        <end position="313"/>
    </location>
</feature>
<keyword evidence="8" id="KW-0464">Manganese</keyword>
<dbReference type="SMART" id="SM01210">
    <property type="entry name" value="GARS_C"/>
    <property type="match status" value="1"/>
</dbReference>